<keyword evidence="2" id="KW-1185">Reference proteome</keyword>
<evidence type="ECO:0000313" key="2">
    <source>
        <dbReference type="Proteomes" id="UP000054516"/>
    </source>
</evidence>
<name>A0A1S8A8Q3_ROSNE</name>
<dbReference type="Proteomes" id="UP000054516">
    <property type="component" value="Unassembled WGS sequence"/>
</dbReference>
<dbReference type="OrthoDB" id="66620at2759"/>
<accession>A0A1S8A8Q3</accession>
<sequence>MESDLALYRAIAGNAPQDPFLPRESSYGPSFLDTSACLCSLREVEQGGNDDAAKESDAAWQCIGNQTQGVYQVTTGKWFESLHGGRKVNLPIYDASNGPDTTKALRWDTDKEAFADVDAERFTPYDSACTGLNQTTFSTAFYGAFAEKKAGATPVSAAPCWRPGAIPIEIQNVTSWSVTGCPVGFLCSSAPMPCPQFNLADTI</sequence>
<evidence type="ECO:0000313" key="1">
    <source>
        <dbReference type="EMBL" id="GAW26352.1"/>
    </source>
</evidence>
<protein>
    <submittedName>
        <fullName evidence="1">Putative ABC transporter g family member 24</fullName>
    </submittedName>
</protein>
<organism evidence="1">
    <name type="scientific">Rosellinia necatrix</name>
    <name type="common">White root-rot fungus</name>
    <dbReference type="NCBI Taxonomy" id="77044"/>
    <lineage>
        <taxon>Eukaryota</taxon>
        <taxon>Fungi</taxon>
        <taxon>Dikarya</taxon>
        <taxon>Ascomycota</taxon>
        <taxon>Pezizomycotina</taxon>
        <taxon>Sordariomycetes</taxon>
        <taxon>Xylariomycetidae</taxon>
        <taxon>Xylariales</taxon>
        <taxon>Xylariaceae</taxon>
        <taxon>Rosellinia</taxon>
    </lineage>
</organism>
<dbReference type="STRING" id="77044.A0A1S8A8Q3"/>
<dbReference type="EMBL" id="DF977474">
    <property type="protein sequence ID" value="GAW26352.1"/>
    <property type="molecule type" value="Genomic_DNA"/>
</dbReference>
<dbReference type="AlphaFoldDB" id="A0A1S8A8Q3"/>
<proteinExistence type="predicted"/>
<gene>
    <name evidence="1" type="ORF">SAMD00023353_2900070</name>
</gene>
<reference evidence="1" key="1">
    <citation type="submission" date="2016-03" db="EMBL/GenBank/DDBJ databases">
        <title>Draft genome sequence of Rosellinia necatrix.</title>
        <authorList>
            <person name="Kanematsu S."/>
        </authorList>
    </citation>
    <scope>NUCLEOTIDE SEQUENCE [LARGE SCALE GENOMIC DNA]</scope>
    <source>
        <strain evidence="1">W97</strain>
    </source>
</reference>